<keyword evidence="2" id="KW-0067">ATP-binding</keyword>
<dbReference type="InterPro" id="IPR003018">
    <property type="entry name" value="GAF"/>
</dbReference>
<dbReference type="InterPro" id="IPR002197">
    <property type="entry name" value="HTH_Fis"/>
</dbReference>
<dbReference type="CDD" id="cd00009">
    <property type="entry name" value="AAA"/>
    <property type="match status" value="1"/>
</dbReference>
<organism evidence="8 9">
    <name type="scientific">Bordetella genomosp. 9</name>
    <dbReference type="NCBI Taxonomy" id="1416803"/>
    <lineage>
        <taxon>Bacteria</taxon>
        <taxon>Pseudomonadati</taxon>
        <taxon>Pseudomonadota</taxon>
        <taxon>Betaproteobacteria</taxon>
        <taxon>Burkholderiales</taxon>
        <taxon>Alcaligenaceae</taxon>
        <taxon>Bordetella</taxon>
    </lineage>
</organism>
<reference evidence="8" key="1">
    <citation type="submission" date="2017-05" db="EMBL/GenBank/DDBJ databases">
        <title>Complete and WGS of Bordetella genogroups.</title>
        <authorList>
            <person name="Spilker T."/>
            <person name="Lipuma J."/>
        </authorList>
    </citation>
    <scope>NUCLEOTIDE SEQUENCE</scope>
    <source>
        <strain evidence="8">AU21707</strain>
    </source>
</reference>
<keyword evidence="9" id="KW-1185">Reference proteome</keyword>
<evidence type="ECO:0000256" key="6">
    <source>
        <dbReference type="SAM" id="MobiDB-lite"/>
    </source>
</evidence>
<dbReference type="InterPro" id="IPR058031">
    <property type="entry name" value="AAA_lid_NorR"/>
</dbReference>
<evidence type="ECO:0000256" key="5">
    <source>
        <dbReference type="ARBA" id="ARBA00023163"/>
    </source>
</evidence>
<keyword evidence="3" id="KW-0805">Transcription regulation</keyword>
<dbReference type="Gene3D" id="3.30.450.40">
    <property type="match status" value="1"/>
</dbReference>
<evidence type="ECO:0000256" key="2">
    <source>
        <dbReference type="ARBA" id="ARBA00022840"/>
    </source>
</evidence>
<dbReference type="EMBL" id="NEVJ01000003">
    <property type="protein sequence ID" value="OZI18626.1"/>
    <property type="molecule type" value="Genomic_DNA"/>
</dbReference>
<dbReference type="InterPro" id="IPR025944">
    <property type="entry name" value="Sigma_54_int_dom_CS"/>
</dbReference>
<dbReference type="PROSITE" id="PS00675">
    <property type="entry name" value="SIGMA54_INTERACT_1"/>
    <property type="match status" value="1"/>
</dbReference>
<dbReference type="SMART" id="SM00065">
    <property type="entry name" value="GAF"/>
    <property type="match status" value="1"/>
</dbReference>
<evidence type="ECO:0000256" key="1">
    <source>
        <dbReference type="ARBA" id="ARBA00022741"/>
    </source>
</evidence>
<dbReference type="InterPro" id="IPR025943">
    <property type="entry name" value="Sigma_54_int_dom_ATP-bd_2"/>
</dbReference>
<evidence type="ECO:0000259" key="7">
    <source>
        <dbReference type="PROSITE" id="PS50045"/>
    </source>
</evidence>
<dbReference type="AlphaFoldDB" id="A0A261R0V7"/>
<protein>
    <submittedName>
        <fullName evidence="8">Nitric oxide reductase transcription regulator</fullName>
    </submittedName>
</protein>
<dbReference type="GO" id="GO:0005524">
    <property type="term" value="F:ATP binding"/>
    <property type="evidence" value="ECO:0007669"/>
    <property type="project" value="UniProtKB-KW"/>
</dbReference>
<dbReference type="Gene3D" id="3.40.50.300">
    <property type="entry name" value="P-loop containing nucleotide triphosphate hydrolases"/>
    <property type="match status" value="1"/>
</dbReference>
<evidence type="ECO:0000256" key="4">
    <source>
        <dbReference type="ARBA" id="ARBA00023125"/>
    </source>
</evidence>
<proteinExistence type="predicted"/>
<dbReference type="SUPFAM" id="SSF52540">
    <property type="entry name" value="P-loop containing nucleoside triphosphate hydrolases"/>
    <property type="match status" value="1"/>
</dbReference>
<dbReference type="InterPro" id="IPR002078">
    <property type="entry name" value="Sigma_54_int"/>
</dbReference>
<dbReference type="Pfam" id="PF25601">
    <property type="entry name" value="AAA_lid_14"/>
    <property type="match status" value="1"/>
</dbReference>
<name>A0A261R0V7_9BORD</name>
<keyword evidence="1" id="KW-0547">Nucleotide-binding</keyword>
<dbReference type="OrthoDB" id="9761705at2"/>
<keyword evidence="5" id="KW-0804">Transcription</keyword>
<evidence type="ECO:0000256" key="3">
    <source>
        <dbReference type="ARBA" id="ARBA00023015"/>
    </source>
</evidence>
<feature type="domain" description="Sigma-54 factor interaction" evidence="7">
    <location>
        <begin position="198"/>
        <end position="427"/>
    </location>
</feature>
<dbReference type="Pfam" id="PF01590">
    <property type="entry name" value="GAF"/>
    <property type="match status" value="1"/>
</dbReference>
<dbReference type="FunFam" id="3.40.50.300:FF:000006">
    <property type="entry name" value="DNA-binding transcriptional regulator NtrC"/>
    <property type="match status" value="1"/>
</dbReference>
<evidence type="ECO:0000313" key="9">
    <source>
        <dbReference type="Proteomes" id="UP000216857"/>
    </source>
</evidence>
<dbReference type="InterPro" id="IPR027417">
    <property type="entry name" value="P-loop_NTPase"/>
</dbReference>
<dbReference type="NCBIfam" id="NF003451">
    <property type="entry name" value="PRK05022.1"/>
    <property type="match status" value="1"/>
</dbReference>
<dbReference type="PANTHER" id="PTHR32071:SF35">
    <property type="entry name" value="ANAEROBIC NITRIC OXIDE REDUCTASE TRANSCRIPTION REGULATOR NORR"/>
    <property type="match status" value="1"/>
</dbReference>
<dbReference type="InterPro" id="IPR003593">
    <property type="entry name" value="AAA+_ATPase"/>
</dbReference>
<keyword evidence="4" id="KW-0238">DNA-binding</keyword>
<dbReference type="Proteomes" id="UP000216857">
    <property type="component" value="Unassembled WGS sequence"/>
</dbReference>
<dbReference type="Pfam" id="PF02954">
    <property type="entry name" value="HTH_8"/>
    <property type="match status" value="1"/>
</dbReference>
<gene>
    <name evidence="8" type="ORF">CAL26_13010</name>
</gene>
<accession>A0A261R0V7</accession>
<evidence type="ECO:0000313" key="8">
    <source>
        <dbReference type="EMBL" id="OZI18626.1"/>
    </source>
</evidence>
<dbReference type="Gene3D" id="1.10.10.60">
    <property type="entry name" value="Homeodomain-like"/>
    <property type="match status" value="1"/>
</dbReference>
<dbReference type="Pfam" id="PF00158">
    <property type="entry name" value="Sigma54_activat"/>
    <property type="match status" value="1"/>
</dbReference>
<feature type="region of interest" description="Disordered" evidence="6">
    <location>
        <begin position="535"/>
        <end position="557"/>
    </location>
</feature>
<dbReference type="RefSeq" id="WP_094847310.1">
    <property type="nucleotide sequence ID" value="NZ_NEVJ01000003.1"/>
</dbReference>
<dbReference type="InterPro" id="IPR029016">
    <property type="entry name" value="GAF-like_dom_sf"/>
</dbReference>
<dbReference type="PROSITE" id="PS50045">
    <property type="entry name" value="SIGMA54_INTERACT_4"/>
    <property type="match status" value="1"/>
</dbReference>
<dbReference type="PROSITE" id="PS00688">
    <property type="entry name" value="SIGMA54_INTERACT_3"/>
    <property type="match status" value="1"/>
</dbReference>
<dbReference type="GO" id="GO:0006355">
    <property type="term" value="P:regulation of DNA-templated transcription"/>
    <property type="evidence" value="ECO:0007669"/>
    <property type="project" value="InterPro"/>
</dbReference>
<dbReference type="InterPro" id="IPR009057">
    <property type="entry name" value="Homeodomain-like_sf"/>
</dbReference>
<dbReference type="PANTHER" id="PTHR32071">
    <property type="entry name" value="TRANSCRIPTIONAL REGULATORY PROTEIN"/>
    <property type="match status" value="1"/>
</dbReference>
<dbReference type="STRING" id="1416803.CAL13_19535"/>
<comment type="caution">
    <text evidence="8">The sequence shown here is derived from an EMBL/GenBank/DDBJ whole genome shotgun (WGS) entry which is preliminary data.</text>
</comment>
<dbReference type="SUPFAM" id="SSF55781">
    <property type="entry name" value="GAF domain-like"/>
    <property type="match status" value="1"/>
</dbReference>
<dbReference type="InterPro" id="IPR025662">
    <property type="entry name" value="Sigma_54_int_dom_ATP-bd_1"/>
</dbReference>
<dbReference type="Gene3D" id="1.10.8.60">
    <property type="match status" value="1"/>
</dbReference>
<dbReference type="SUPFAM" id="SSF46689">
    <property type="entry name" value="Homeodomain-like"/>
    <property type="match status" value="1"/>
</dbReference>
<dbReference type="PROSITE" id="PS00676">
    <property type="entry name" value="SIGMA54_INTERACT_2"/>
    <property type="match status" value="1"/>
</dbReference>
<dbReference type="GO" id="GO:0043565">
    <property type="term" value="F:sequence-specific DNA binding"/>
    <property type="evidence" value="ECO:0007669"/>
    <property type="project" value="InterPro"/>
</dbReference>
<dbReference type="SMART" id="SM00382">
    <property type="entry name" value="AAA"/>
    <property type="match status" value="1"/>
</dbReference>
<sequence length="557" mass="60273">MPESIRSTSPLLGAVIPLVSDLARELAPAERYRRLLEALRALLPCDAIGLLRLDGDALIPLAMQGLSPDAMGRRFRLDQHPRLRALLHAGGAMRFPPDSDLPDPYDGLVQDGGDLHVHDCMGCAITVGQRKWGLLTLDALKAGRFSRHDLAVLDVFAGLAAATVTVAARIEQLAVTVEDERQRAESYRLAASQPARRLTGQSATFRRLMKDVEMVAASDLTVLVTGETGVGKELVAQALHAGSPRAAKPMISVNCAALPDNLIESELFGHVRGAFSGAVQDRRGKFELAHGGTLFLDEIGELPLSAQAKLLRVLQSGQLQRVGSDREHLVDVRLIAATNRDLAEEVRARRMRADFYHRITVYPLRVPPLRERGRDVLLLAGTFLEENRARLGLGGVRLQPEAHAVLQGYGWPGNVRELEHVVSRGVLKALGRQPERPRILTVTADDMDIEQPGGLRGGAWPGALMPLPGVQVSMAAGGQTRDGGPDAAAPSLQQILQSVEQAAIESCLARHGHNWSAAARELGVDRANLRRRAARLGIPVQGKPGRPRRATGESQDR</sequence>